<dbReference type="STRING" id="218821.SAMN05421837_104141"/>
<organism evidence="5 6">
    <name type="scientific">Amycolatopsis pretoriensis</name>
    <dbReference type="NCBI Taxonomy" id="218821"/>
    <lineage>
        <taxon>Bacteria</taxon>
        <taxon>Bacillati</taxon>
        <taxon>Actinomycetota</taxon>
        <taxon>Actinomycetes</taxon>
        <taxon>Pseudonocardiales</taxon>
        <taxon>Pseudonocardiaceae</taxon>
        <taxon>Amycolatopsis</taxon>
    </lineage>
</organism>
<keyword evidence="3" id="KW-0378">Hydrolase</keyword>
<dbReference type="InterPro" id="IPR002933">
    <property type="entry name" value="Peptidase_M20"/>
</dbReference>
<protein>
    <submittedName>
        <fullName evidence="5">Acetylornithine deacetylase/Succinyl-diaminopimelate desuccinylase</fullName>
    </submittedName>
</protein>
<feature type="domain" description="Peptidase M20 dimerisation" evidence="4">
    <location>
        <begin position="220"/>
        <end position="377"/>
    </location>
</feature>
<gene>
    <name evidence="5" type="ORF">SAMN05421837_104141</name>
</gene>
<dbReference type="InterPro" id="IPR011650">
    <property type="entry name" value="Peptidase_M20_dimer"/>
</dbReference>
<name>A0A1H5QQG9_9PSEU</name>
<dbReference type="AlphaFoldDB" id="A0A1H5QQG9"/>
<dbReference type="GO" id="GO:0046872">
    <property type="term" value="F:metal ion binding"/>
    <property type="evidence" value="ECO:0007669"/>
    <property type="project" value="UniProtKB-KW"/>
</dbReference>
<reference evidence="6" key="1">
    <citation type="submission" date="2016-10" db="EMBL/GenBank/DDBJ databases">
        <authorList>
            <person name="Varghese N."/>
            <person name="Submissions S."/>
        </authorList>
    </citation>
    <scope>NUCLEOTIDE SEQUENCE [LARGE SCALE GENOMIC DNA]</scope>
    <source>
        <strain evidence="6">DSM 44654</strain>
    </source>
</reference>
<dbReference type="InterPro" id="IPR051458">
    <property type="entry name" value="Cyt/Met_Dipeptidase"/>
</dbReference>
<dbReference type="Pfam" id="PF01546">
    <property type="entry name" value="Peptidase_M20"/>
    <property type="match status" value="1"/>
</dbReference>
<evidence type="ECO:0000259" key="4">
    <source>
        <dbReference type="Pfam" id="PF07687"/>
    </source>
</evidence>
<evidence type="ECO:0000313" key="5">
    <source>
        <dbReference type="EMBL" id="SEF28392.1"/>
    </source>
</evidence>
<proteinExistence type="predicted"/>
<dbReference type="Proteomes" id="UP000198878">
    <property type="component" value="Unassembled WGS sequence"/>
</dbReference>
<dbReference type="SUPFAM" id="SSF53187">
    <property type="entry name" value="Zn-dependent exopeptidases"/>
    <property type="match status" value="1"/>
</dbReference>
<dbReference type="Gene3D" id="3.30.70.360">
    <property type="match status" value="1"/>
</dbReference>
<dbReference type="Gene3D" id="3.40.630.10">
    <property type="entry name" value="Zn peptidases"/>
    <property type="match status" value="1"/>
</dbReference>
<dbReference type="EMBL" id="FNUJ01000004">
    <property type="protein sequence ID" value="SEF28392.1"/>
    <property type="molecule type" value="Genomic_DNA"/>
</dbReference>
<dbReference type="PANTHER" id="PTHR43270">
    <property type="entry name" value="BETA-ALA-HIS DIPEPTIDASE"/>
    <property type="match status" value="1"/>
</dbReference>
<dbReference type="PANTHER" id="PTHR43270:SF4">
    <property type="entry name" value="CARNOSINE DIPEPTIDASE 2, ISOFORM A"/>
    <property type="match status" value="1"/>
</dbReference>
<dbReference type="GO" id="GO:0008233">
    <property type="term" value="F:peptidase activity"/>
    <property type="evidence" value="ECO:0007669"/>
    <property type="project" value="UniProtKB-KW"/>
</dbReference>
<evidence type="ECO:0000256" key="3">
    <source>
        <dbReference type="ARBA" id="ARBA00022801"/>
    </source>
</evidence>
<dbReference type="OrthoDB" id="9761532at2"/>
<keyword evidence="6" id="KW-1185">Reference proteome</keyword>
<keyword evidence="2" id="KW-0479">Metal-binding</keyword>
<dbReference type="GO" id="GO:0006508">
    <property type="term" value="P:proteolysis"/>
    <property type="evidence" value="ECO:0007669"/>
    <property type="project" value="UniProtKB-KW"/>
</dbReference>
<evidence type="ECO:0000256" key="2">
    <source>
        <dbReference type="ARBA" id="ARBA00022723"/>
    </source>
</evidence>
<keyword evidence="1" id="KW-0645">Protease</keyword>
<accession>A0A1H5QQG9</accession>
<evidence type="ECO:0000313" key="6">
    <source>
        <dbReference type="Proteomes" id="UP000198878"/>
    </source>
</evidence>
<dbReference type="Pfam" id="PF07687">
    <property type="entry name" value="M20_dimer"/>
    <property type="match status" value="1"/>
</dbReference>
<evidence type="ECO:0000256" key="1">
    <source>
        <dbReference type="ARBA" id="ARBA00022670"/>
    </source>
</evidence>
<sequence>MCRTPGRPWHDGGVEQKSVRESVVTSWTDDVIPSLSGLVAIPALSPAFDADWANTGHLAAAVDHVREWIAARDLPGATLDVVELEGRTPLLLVDVPATPGAAGQGTVLMYGHLDKQPPVGGWSEGLGPWTPVIRDGRLYGRGSVDDGYSGYAATTAIQAVHAAGGEHARIVVLLETGEESGSPDLPAYVEHLADRIGDVSLVVCLDAGGSDYERLWLVTSLRGMLHLDVTVQLLGSAQHSGVASGVVASSFRVLRKLLERLEDTTTGELLLDELKVDVPANRLAELKAVSQDFPEALSTAFPLVEGGRVISEDALELALNNTWRPTLSVIGADGFPKPADAGNVLRESTTLTLSFRLPPTADAEKGLEAVKKALTTDVPYGAKVTFGHNPQAEDGWNAPTEAPWLTNALRTVSDEVFGQPHRAAGMGGSIPFMGLLSRKYPEAQFLVTGACGSDSNIHVPDEWLHLDYAQRVTEAVAHILDAHARG</sequence>